<protein>
    <submittedName>
        <fullName evidence="6">Ribonuclease H-like domain-containing protein</fullName>
    </submittedName>
</protein>
<dbReference type="InterPro" id="IPR043129">
    <property type="entry name" value="ATPase_NBD"/>
</dbReference>
<evidence type="ECO:0000256" key="1">
    <source>
        <dbReference type="ARBA" id="ARBA00009156"/>
    </source>
</evidence>
<gene>
    <name evidence="6" type="ORF">Tco_1019094</name>
</gene>
<evidence type="ECO:0000313" key="7">
    <source>
        <dbReference type="Proteomes" id="UP001151760"/>
    </source>
</evidence>
<keyword evidence="2" id="KW-0808">Transferase</keyword>
<keyword evidence="3" id="KW-0418">Kinase</keyword>
<dbReference type="InterPro" id="IPR018484">
    <property type="entry name" value="FGGY_N"/>
</dbReference>
<dbReference type="EMBL" id="BQNB010017824">
    <property type="protein sequence ID" value="GJT67614.1"/>
    <property type="molecule type" value="Genomic_DNA"/>
</dbReference>
<feature type="region of interest" description="Disordered" evidence="4">
    <location>
        <begin position="134"/>
        <end position="153"/>
    </location>
</feature>
<keyword evidence="7" id="KW-1185">Reference proteome</keyword>
<proteinExistence type="inferred from homology"/>
<reference evidence="6" key="2">
    <citation type="submission" date="2022-01" db="EMBL/GenBank/DDBJ databases">
        <authorList>
            <person name="Yamashiro T."/>
            <person name="Shiraishi A."/>
            <person name="Satake H."/>
            <person name="Nakayama K."/>
        </authorList>
    </citation>
    <scope>NUCLEOTIDE SEQUENCE</scope>
</reference>
<dbReference type="SUPFAM" id="SSF53067">
    <property type="entry name" value="Actin-like ATPase domain"/>
    <property type="match status" value="1"/>
</dbReference>
<accession>A0ABQ5FWG6</accession>
<evidence type="ECO:0000313" key="6">
    <source>
        <dbReference type="EMBL" id="GJT67614.1"/>
    </source>
</evidence>
<feature type="region of interest" description="Disordered" evidence="4">
    <location>
        <begin position="244"/>
        <end position="287"/>
    </location>
</feature>
<feature type="compositionally biased region" description="Polar residues" evidence="4">
    <location>
        <begin position="134"/>
        <end position="146"/>
    </location>
</feature>
<dbReference type="Proteomes" id="UP001151760">
    <property type="component" value="Unassembled WGS sequence"/>
</dbReference>
<evidence type="ECO:0000259" key="5">
    <source>
        <dbReference type="Pfam" id="PF00370"/>
    </source>
</evidence>
<name>A0ABQ5FWG6_9ASTR</name>
<feature type="domain" description="Carbohydrate kinase FGGY N-terminal" evidence="5">
    <location>
        <begin position="384"/>
        <end position="454"/>
    </location>
</feature>
<sequence length="529" mass="59278">MFSPNKTSAVYEKTSPRFDLRWKPTGRIFKSVSLRWIPTRKLFDSCTSKVDSEPPHGSNVDIPNIHACKQTLDVSAGTSINVQKEQSLDLSAEVHQAAETVTTSNELDLLFGPLFDEYFNGENQVVLKSSAVTTTDASNKRQQQPDSTSSTSTLATTVTANGNFDLSYALSWKPCQGDSLNLPDHRDYMAAHTKRTERFKNAIFRQREEINGRMTEMFGLLKELTTSRAPEKEEEEKNDIYDVATGNDSKETDRPNMEVSVKEARTKNGAKNEAKNKPIKKSEKEEVVEAPSSRPVEYYLKHRINEKLIEGLVDNNRFNNSSGARVEKLQPCRTDPVSLLVSLSEPRVVFGLTLIFADLRLIDIVSILSVSVDGGITESSLPRWWVRHDLVEILESVKMCISKAINFDNGLKAIGVTDKRESTNFWSESTGVPLYNVIVWMDVRSTSICRYLAEITRILAGQPVRVAAMACAHLPRVRYTGMCVVTAEIESCVYGSKNRPEFGDLEIDSFPHICSSGKHCTIEHKLQPE</sequence>
<dbReference type="Gene3D" id="3.30.420.40">
    <property type="match status" value="1"/>
</dbReference>
<evidence type="ECO:0000256" key="3">
    <source>
        <dbReference type="ARBA" id="ARBA00022777"/>
    </source>
</evidence>
<reference evidence="6" key="1">
    <citation type="journal article" date="2022" name="Int. J. Mol. Sci.">
        <title>Draft Genome of Tanacetum Coccineum: Genomic Comparison of Closely Related Tanacetum-Family Plants.</title>
        <authorList>
            <person name="Yamashiro T."/>
            <person name="Shiraishi A."/>
            <person name="Nakayama K."/>
            <person name="Satake H."/>
        </authorList>
    </citation>
    <scope>NUCLEOTIDE SEQUENCE</scope>
</reference>
<dbReference type="Pfam" id="PF00370">
    <property type="entry name" value="FGGY_N"/>
    <property type="match status" value="1"/>
</dbReference>
<evidence type="ECO:0000256" key="4">
    <source>
        <dbReference type="SAM" id="MobiDB-lite"/>
    </source>
</evidence>
<feature type="compositionally biased region" description="Basic and acidic residues" evidence="4">
    <location>
        <begin position="248"/>
        <end position="287"/>
    </location>
</feature>
<dbReference type="PANTHER" id="PTHR10196">
    <property type="entry name" value="SUGAR KINASE"/>
    <property type="match status" value="1"/>
</dbReference>
<evidence type="ECO:0000256" key="2">
    <source>
        <dbReference type="ARBA" id="ARBA00022679"/>
    </source>
</evidence>
<comment type="caution">
    <text evidence="6">The sequence shown here is derived from an EMBL/GenBank/DDBJ whole genome shotgun (WGS) entry which is preliminary data.</text>
</comment>
<organism evidence="6 7">
    <name type="scientific">Tanacetum coccineum</name>
    <dbReference type="NCBI Taxonomy" id="301880"/>
    <lineage>
        <taxon>Eukaryota</taxon>
        <taxon>Viridiplantae</taxon>
        <taxon>Streptophyta</taxon>
        <taxon>Embryophyta</taxon>
        <taxon>Tracheophyta</taxon>
        <taxon>Spermatophyta</taxon>
        <taxon>Magnoliopsida</taxon>
        <taxon>eudicotyledons</taxon>
        <taxon>Gunneridae</taxon>
        <taxon>Pentapetalae</taxon>
        <taxon>asterids</taxon>
        <taxon>campanulids</taxon>
        <taxon>Asterales</taxon>
        <taxon>Asteraceae</taxon>
        <taxon>Asteroideae</taxon>
        <taxon>Anthemideae</taxon>
        <taxon>Anthemidinae</taxon>
        <taxon>Tanacetum</taxon>
    </lineage>
</organism>
<comment type="similarity">
    <text evidence="1">Belongs to the FGGY kinase family.</text>
</comment>
<dbReference type="PANTHER" id="PTHR10196:SF69">
    <property type="entry name" value="GLYCEROL KINASE"/>
    <property type="match status" value="1"/>
</dbReference>